<organism evidence="3 4">
    <name type="scientific">Ornithinimicrobium pratense</name>
    <dbReference type="NCBI Taxonomy" id="2593973"/>
    <lineage>
        <taxon>Bacteria</taxon>
        <taxon>Bacillati</taxon>
        <taxon>Actinomycetota</taxon>
        <taxon>Actinomycetes</taxon>
        <taxon>Micrococcales</taxon>
        <taxon>Ornithinimicrobiaceae</taxon>
        <taxon>Ornithinimicrobium</taxon>
    </lineage>
</organism>
<reference evidence="3 4" key="1">
    <citation type="submission" date="2019-09" db="EMBL/GenBank/DDBJ databases">
        <title>Serinicoccus pratensis sp. nov., isolated from meadow soil.</title>
        <authorList>
            <person name="Zhang W."/>
        </authorList>
    </citation>
    <scope>NUCLEOTIDE SEQUENCE [LARGE SCALE GENOMIC DNA]</scope>
    <source>
        <strain evidence="3 4">W204</strain>
    </source>
</reference>
<dbReference type="OrthoDB" id="3824918at2"/>
<protein>
    <recommendedName>
        <fullName evidence="5">Flp pilus-assembly TadE/G-like family protein</fullName>
    </recommendedName>
</protein>
<keyword evidence="2" id="KW-0812">Transmembrane</keyword>
<evidence type="ECO:0008006" key="5">
    <source>
        <dbReference type="Google" id="ProtNLM"/>
    </source>
</evidence>
<feature type="compositionally biased region" description="Polar residues" evidence="1">
    <location>
        <begin position="300"/>
        <end position="312"/>
    </location>
</feature>
<name>A0A5J6V1F9_9MICO</name>
<feature type="compositionally biased region" description="Low complexity" evidence="1">
    <location>
        <begin position="241"/>
        <end position="253"/>
    </location>
</feature>
<accession>A0A5J6V1F9</accession>
<evidence type="ECO:0000313" key="4">
    <source>
        <dbReference type="Proteomes" id="UP000326546"/>
    </source>
</evidence>
<feature type="region of interest" description="Disordered" evidence="1">
    <location>
        <begin position="140"/>
        <end position="192"/>
    </location>
</feature>
<evidence type="ECO:0000313" key="3">
    <source>
        <dbReference type="EMBL" id="QFG67599.1"/>
    </source>
</evidence>
<dbReference type="EMBL" id="CP044427">
    <property type="protein sequence ID" value="QFG67599.1"/>
    <property type="molecule type" value="Genomic_DNA"/>
</dbReference>
<keyword evidence="2" id="KW-0472">Membrane</keyword>
<dbReference type="NCBIfam" id="TIGR03816">
    <property type="entry name" value="tadE_like_DECH"/>
    <property type="match status" value="1"/>
</dbReference>
<dbReference type="InterPro" id="IPR021202">
    <property type="entry name" value="Rv3654c-like"/>
</dbReference>
<dbReference type="KEGG" id="serw:FY030_01625"/>
<proteinExistence type="predicted"/>
<sequence>MGARGWPMRVRGSMVCESSPRPHREGSGSSDSGSASILAVGVIGGLAALLMAALTLAAVLIAGQQARTAADLSALAGAGQVVIGAGRDRVCAEADGVAASNGARLESCELGMHPGQPWPRVLVSVRRDVVGTPWSLTARAAAGAATPALEPVPAGRSPDDSRAPAPAQRSESRLPAAGPPVPRVSSRPGRGRIGCCPLPVPVGADPDSPVPAPGADCVRDEVPPRCPPVARSVLVTLLRRSGSVPRAARSPSRSARRPDSLAWRRSSRTSLARRVEDLAPTPISHRPEVPTARVIPPARKNQSGVSSTLRTP</sequence>
<feature type="transmembrane region" description="Helical" evidence="2">
    <location>
        <begin position="37"/>
        <end position="62"/>
    </location>
</feature>
<gene>
    <name evidence="3" type="ORF">FY030_01625</name>
</gene>
<dbReference type="AlphaFoldDB" id="A0A5J6V1F9"/>
<dbReference type="Proteomes" id="UP000326546">
    <property type="component" value="Chromosome"/>
</dbReference>
<feature type="region of interest" description="Disordered" evidence="1">
    <location>
        <begin position="241"/>
        <end position="312"/>
    </location>
</feature>
<feature type="region of interest" description="Disordered" evidence="1">
    <location>
        <begin position="1"/>
        <end position="33"/>
    </location>
</feature>
<keyword evidence="4" id="KW-1185">Reference proteome</keyword>
<evidence type="ECO:0000256" key="1">
    <source>
        <dbReference type="SAM" id="MobiDB-lite"/>
    </source>
</evidence>
<evidence type="ECO:0000256" key="2">
    <source>
        <dbReference type="SAM" id="Phobius"/>
    </source>
</evidence>
<keyword evidence="2" id="KW-1133">Transmembrane helix</keyword>